<evidence type="ECO:0000313" key="1">
    <source>
        <dbReference type="EMBL" id="SMC41345.1"/>
    </source>
</evidence>
<protein>
    <recommendedName>
        <fullName evidence="3">DNA-binding transcriptional regulator Cro</fullName>
    </recommendedName>
</protein>
<name>A0A1W1YYQ5_9HYPH</name>
<accession>A0A1W1YYQ5</accession>
<dbReference type="RefSeq" id="WP_084408562.1">
    <property type="nucleotide sequence ID" value="NZ_FWXR01000002.1"/>
</dbReference>
<evidence type="ECO:0000313" key="2">
    <source>
        <dbReference type="Proteomes" id="UP000192656"/>
    </source>
</evidence>
<keyword evidence="2" id="KW-1185">Reference proteome</keyword>
<dbReference type="NCBIfam" id="NF046037">
    <property type="entry name" value="carphisopro"/>
    <property type="match status" value="1"/>
</dbReference>
<dbReference type="EMBL" id="FWXR01000002">
    <property type="protein sequence ID" value="SMC41345.1"/>
    <property type="molecule type" value="Genomic_DNA"/>
</dbReference>
<organism evidence="1 2">
    <name type="scientific">Fulvimarina manganoxydans</name>
    <dbReference type="NCBI Taxonomy" id="937218"/>
    <lineage>
        <taxon>Bacteria</taxon>
        <taxon>Pseudomonadati</taxon>
        <taxon>Pseudomonadota</taxon>
        <taxon>Alphaproteobacteria</taxon>
        <taxon>Hyphomicrobiales</taxon>
        <taxon>Aurantimonadaceae</taxon>
        <taxon>Fulvimarina</taxon>
    </lineage>
</organism>
<dbReference type="STRING" id="937218.SAMN06297251_102100"/>
<proteinExistence type="predicted"/>
<dbReference type="InterPro" id="IPR059216">
    <property type="entry name" value="LeuA_carph_isopro_dom"/>
</dbReference>
<evidence type="ECO:0008006" key="3">
    <source>
        <dbReference type="Google" id="ProtNLM"/>
    </source>
</evidence>
<dbReference type="Proteomes" id="UP000192656">
    <property type="component" value="Unassembled WGS sequence"/>
</dbReference>
<sequence length="78" mass="8306">MRCEPANSLIQKFGGLSAVAKVVEATPNAVMRWRMPKAKGGTGGAIPHWHIPKLIAEARRSGINVEPGDFIVLDEAAA</sequence>
<reference evidence="1 2" key="1">
    <citation type="submission" date="2017-04" db="EMBL/GenBank/DDBJ databases">
        <authorList>
            <person name="Afonso C.L."/>
            <person name="Miller P.J."/>
            <person name="Scott M.A."/>
            <person name="Spackman E."/>
            <person name="Goraichik I."/>
            <person name="Dimitrov K.M."/>
            <person name="Suarez D.L."/>
            <person name="Swayne D.E."/>
        </authorList>
    </citation>
    <scope>NUCLEOTIDE SEQUENCE [LARGE SCALE GENOMIC DNA]</scope>
    <source>
        <strain evidence="1 2">CGMCC 1.10972</strain>
    </source>
</reference>
<dbReference type="AlphaFoldDB" id="A0A1W1YYQ5"/>
<gene>
    <name evidence="1" type="ORF">SAMN06297251_102100</name>
</gene>